<feature type="domain" description="UspA" evidence="2">
    <location>
        <begin position="1"/>
        <end position="137"/>
    </location>
</feature>
<dbReference type="InterPro" id="IPR006016">
    <property type="entry name" value="UspA"/>
</dbReference>
<feature type="domain" description="UspA" evidence="2">
    <location>
        <begin position="152"/>
        <end position="286"/>
    </location>
</feature>
<proteinExistence type="inferred from homology"/>
<dbReference type="Proteomes" id="UP000011693">
    <property type="component" value="Unassembled WGS sequence"/>
</dbReference>
<dbReference type="Pfam" id="PF00582">
    <property type="entry name" value="Usp"/>
    <property type="match status" value="2"/>
</dbReference>
<comment type="similarity">
    <text evidence="1">Belongs to the universal stress protein A family.</text>
</comment>
<dbReference type="Gene3D" id="3.40.50.620">
    <property type="entry name" value="HUPs"/>
    <property type="match status" value="1"/>
</dbReference>
<dbReference type="PANTHER" id="PTHR46268">
    <property type="entry name" value="STRESS RESPONSE PROTEIN NHAX"/>
    <property type="match status" value="1"/>
</dbReference>
<organism evidence="3 4">
    <name type="scientific">Natrialba chahannaoensis JCM 10990</name>
    <dbReference type="NCBI Taxonomy" id="1227492"/>
    <lineage>
        <taxon>Archaea</taxon>
        <taxon>Methanobacteriati</taxon>
        <taxon>Methanobacteriota</taxon>
        <taxon>Stenosarchaea group</taxon>
        <taxon>Halobacteria</taxon>
        <taxon>Halobacteriales</taxon>
        <taxon>Natrialbaceae</taxon>
        <taxon>Natrialba</taxon>
    </lineage>
</organism>
<dbReference type="InterPro" id="IPR006015">
    <property type="entry name" value="Universal_stress_UspA"/>
</dbReference>
<evidence type="ECO:0000259" key="2">
    <source>
        <dbReference type="Pfam" id="PF00582"/>
    </source>
</evidence>
<dbReference type="Gene3D" id="3.40.50.12370">
    <property type="match status" value="1"/>
</dbReference>
<name>M0B3C0_9EURY</name>
<evidence type="ECO:0000313" key="4">
    <source>
        <dbReference type="Proteomes" id="UP000011693"/>
    </source>
</evidence>
<comment type="caution">
    <text evidence="3">The sequence shown here is derived from an EMBL/GenBank/DDBJ whole genome shotgun (WGS) entry which is preliminary data.</text>
</comment>
<dbReference type="OrthoDB" id="105697at2157"/>
<sequence>MPQHVLVPIDGSDHAHAGLEYCLTSFPDASLTVLYVVDPTYDHEAAVGSQTTLHEHTKERGEQVLERAARRVSDCDRDIETILRTGQPHTEILSLATGDVDHIVLGSHGESPITKPFLGRVSEAVIRRTPVSTTIVPESTTAIRNRDLPGDVLIPVDGSAQADAALAYALETFPDATHTVFHALSFPFDRPRSEVEGTYLEAVVTDREEQAEELFESATTLSDELGSSIETETADGLPAQSILEYAEVNACDQIVMGAHGRSLRARLLGSVAERVARRSPRTVTLVQGDPRSRTT</sequence>
<dbReference type="RefSeq" id="WP_006165850.1">
    <property type="nucleotide sequence ID" value="NZ_AOIN01000021.1"/>
</dbReference>
<evidence type="ECO:0000313" key="3">
    <source>
        <dbReference type="EMBL" id="ELZ05022.1"/>
    </source>
</evidence>
<evidence type="ECO:0000256" key="1">
    <source>
        <dbReference type="ARBA" id="ARBA00008791"/>
    </source>
</evidence>
<accession>M0B3C0</accession>
<dbReference type="EMBL" id="AOIN01000021">
    <property type="protein sequence ID" value="ELZ05022.1"/>
    <property type="molecule type" value="Genomic_DNA"/>
</dbReference>
<dbReference type="STRING" id="1227492.C482_02671"/>
<dbReference type="CDD" id="cd00293">
    <property type="entry name" value="USP-like"/>
    <property type="match status" value="2"/>
</dbReference>
<protein>
    <submittedName>
        <fullName evidence="3">UspA domain-containing protein</fullName>
    </submittedName>
</protein>
<dbReference type="PRINTS" id="PR01438">
    <property type="entry name" value="UNVRSLSTRESS"/>
</dbReference>
<dbReference type="InterPro" id="IPR014729">
    <property type="entry name" value="Rossmann-like_a/b/a_fold"/>
</dbReference>
<dbReference type="SUPFAM" id="SSF52402">
    <property type="entry name" value="Adenine nucleotide alpha hydrolases-like"/>
    <property type="match status" value="2"/>
</dbReference>
<reference evidence="3 4" key="1">
    <citation type="journal article" date="2014" name="PLoS Genet.">
        <title>Phylogenetically driven sequencing of extremely halophilic archaea reveals strategies for static and dynamic osmo-response.</title>
        <authorList>
            <person name="Becker E.A."/>
            <person name="Seitzer P.M."/>
            <person name="Tritt A."/>
            <person name="Larsen D."/>
            <person name="Krusor M."/>
            <person name="Yao A.I."/>
            <person name="Wu D."/>
            <person name="Madern D."/>
            <person name="Eisen J.A."/>
            <person name="Darling A.E."/>
            <person name="Facciotti M.T."/>
        </authorList>
    </citation>
    <scope>NUCLEOTIDE SEQUENCE [LARGE SCALE GENOMIC DNA]</scope>
    <source>
        <strain evidence="3 4">JCM 10990</strain>
    </source>
</reference>
<keyword evidence="4" id="KW-1185">Reference proteome</keyword>
<gene>
    <name evidence="3" type="ORF">C482_02671</name>
</gene>
<dbReference type="AlphaFoldDB" id="M0B3C0"/>
<dbReference type="PATRIC" id="fig|1227492.4.peg.517"/>
<dbReference type="PANTHER" id="PTHR46268:SF24">
    <property type="entry name" value="UNIVERSAL STRESS PROTEIN"/>
    <property type="match status" value="1"/>
</dbReference>